<dbReference type="CDD" id="cd00158">
    <property type="entry name" value="RHOD"/>
    <property type="match status" value="2"/>
</dbReference>
<gene>
    <name evidence="2" type="ORF">ENJ89_01715</name>
</gene>
<feature type="domain" description="Rhodanese" evidence="1">
    <location>
        <begin position="44"/>
        <end position="132"/>
    </location>
</feature>
<dbReference type="Proteomes" id="UP000886124">
    <property type="component" value="Unassembled WGS sequence"/>
</dbReference>
<dbReference type="InterPro" id="IPR050229">
    <property type="entry name" value="GlpE_sulfurtransferase"/>
</dbReference>
<feature type="non-terminal residue" evidence="2">
    <location>
        <position position="1"/>
    </location>
</feature>
<dbReference type="InterPro" id="IPR001763">
    <property type="entry name" value="Rhodanese-like_dom"/>
</dbReference>
<dbReference type="InterPro" id="IPR036873">
    <property type="entry name" value="Rhodanese-like_dom_sf"/>
</dbReference>
<proteinExistence type="predicted"/>
<dbReference type="PROSITE" id="PS50206">
    <property type="entry name" value="RHODANESE_3"/>
    <property type="match status" value="2"/>
</dbReference>
<dbReference type="Pfam" id="PF00581">
    <property type="entry name" value="Rhodanese"/>
    <property type="match status" value="2"/>
</dbReference>
<feature type="domain" description="Rhodanese" evidence="1">
    <location>
        <begin position="202"/>
        <end position="284"/>
    </location>
</feature>
<reference evidence="2" key="1">
    <citation type="journal article" date="2020" name="mSystems">
        <title>Genome- and Community-Level Interaction Insights into Carbon Utilization and Element Cycling Functions of Hydrothermarchaeota in Hydrothermal Sediment.</title>
        <authorList>
            <person name="Zhou Z."/>
            <person name="Liu Y."/>
            <person name="Xu W."/>
            <person name="Pan J."/>
            <person name="Luo Z.H."/>
            <person name="Li M."/>
        </authorList>
    </citation>
    <scope>NUCLEOTIDE SEQUENCE [LARGE SCALE GENOMIC DNA]</scope>
    <source>
        <strain evidence="2">HyVt-527</strain>
    </source>
</reference>
<dbReference type="AlphaFoldDB" id="A0A7V5PMN0"/>
<sequence>KKDESTEEINEFETLVNYLEAQPGESGQWVNTLSGWILNYSGLDLNNYFILDLRKAEDFNKMHLEGAVNSTLTGIFDAVANATKPVLCVCYTGQTASYAHTLLRMKGIEAYVLKFGMSIVDQSLDKWTANCSNQYANDPNWVKTASPALPKFDPPTLNTGKKTAEEILDARIDFALNDWGNRLITAATVMANPDNYNIMNYWPESEYNKYGHIKGAYQLTPKTLTTDQNLYVFDPAGNNILYCYTGQTAAATVAYLDVLGYDVKSIKFGTCAMIWEELESHKWPKPWGE</sequence>
<protein>
    <submittedName>
        <fullName evidence="2">Rhodanese-like domain-containing protein</fullName>
    </submittedName>
</protein>
<dbReference type="EMBL" id="DROD01000123">
    <property type="protein sequence ID" value="HHJ51886.1"/>
    <property type="molecule type" value="Genomic_DNA"/>
</dbReference>
<dbReference type="SUPFAM" id="SSF52821">
    <property type="entry name" value="Rhodanese/Cell cycle control phosphatase"/>
    <property type="match status" value="2"/>
</dbReference>
<dbReference type="SMART" id="SM00450">
    <property type="entry name" value="RHOD"/>
    <property type="match status" value="1"/>
</dbReference>
<accession>A0A7V5PMN0</accession>
<organism evidence="2">
    <name type="scientific">Caldithrix abyssi</name>
    <dbReference type="NCBI Taxonomy" id="187145"/>
    <lineage>
        <taxon>Bacteria</taxon>
        <taxon>Pseudomonadati</taxon>
        <taxon>Calditrichota</taxon>
        <taxon>Calditrichia</taxon>
        <taxon>Calditrichales</taxon>
        <taxon>Calditrichaceae</taxon>
        <taxon>Caldithrix</taxon>
    </lineage>
</organism>
<dbReference type="PANTHER" id="PTHR43031">
    <property type="entry name" value="FAD-DEPENDENT OXIDOREDUCTASE"/>
    <property type="match status" value="1"/>
</dbReference>
<name>A0A7V5PMN0_CALAY</name>
<evidence type="ECO:0000259" key="1">
    <source>
        <dbReference type="PROSITE" id="PS50206"/>
    </source>
</evidence>
<comment type="caution">
    <text evidence="2">The sequence shown here is derived from an EMBL/GenBank/DDBJ whole genome shotgun (WGS) entry which is preliminary data.</text>
</comment>
<evidence type="ECO:0000313" key="2">
    <source>
        <dbReference type="EMBL" id="HHJ51886.1"/>
    </source>
</evidence>
<dbReference type="Gene3D" id="3.40.250.10">
    <property type="entry name" value="Rhodanese-like domain"/>
    <property type="match status" value="2"/>
</dbReference>
<dbReference type="PANTHER" id="PTHR43031:SF1">
    <property type="entry name" value="PYRIDINE NUCLEOTIDE-DISULPHIDE OXIDOREDUCTASE"/>
    <property type="match status" value="1"/>
</dbReference>